<proteinExistence type="predicted"/>
<dbReference type="RefSeq" id="WP_187570086.1">
    <property type="nucleotide sequence ID" value="NZ_CP060711.1"/>
</dbReference>
<keyword evidence="3" id="KW-1185">Reference proteome</keyword>
<accession>A0A7G9QSJ5</accession>
<dbReference type="KEGG" id="tbv:H9L17_14295"/>
<dbReference type="EMBL" id="CP060711">
    <property type="protein sequence ID" value="QNN46320.1"/>
    <property type="molecule type" value="Genomic_DNA"/>
</dbReference>
<reference evidence="2 3" key="1">
    <citation type="submission" date="2020-08" db="EMBL/GenBank/DDBJ databases">
        <title>Genome sequence of Thermomonas brevis KACC 16975T.</title>
        <authorList>
            <person name="Hyun D.-W."/>
            <person name="Bae J.-W."/>
        </authorList>
    </citation>
    <scope>NUCLEOTIDE SEQUENCE [LARGE SCALE GENOMIC DNA]</scope>
    <source>
        <strain evidence="2 3">KACC 16975</strain>
    </source>
</reference>
<evidence type="ECO:0000256" key="1">
    <source>
        <dbReference type="SAM" id="MobiDB-lite"/>
    </source>
</evidence>
<name>A0A7G9QSJ5_9GAMM</name>
<dbReference type="Proteomes" id="UP000515977">
    <property type="component" value="Chromosome"/>
</dbReference>
<evidence type="ECO:0000313" key="3">
    <source>
        <dbReference type="Proteomes" id="UP000515977"/>
    </source>
</evidence>
<gene>
    <name evidence="2" type="ORF">H9L17_14295</name>
</gene>
<protein>
    <submittedName>
        <fullName evidence="2">Uncharacterized protein</fullName>
    </submittedName>
</protein>
<feature type="region of interest" description="Disordered" evidence="1">
    <location>
        <begin position="22"/>
        <end position="41"/>
    </location>
</feature>
<dbReference type="AlphaFoldDB" id="A0A7G9QSJ5"/>
<sequence>MTIDKLGSAQSIIAALRTEAGQRNARAQGKPDAFAERAAMPAPRKDVAALRRQMAEIVQSVDVRDADAVRKVRPRMVRTVLLWEFGPELREHPEWQAMLESITSALEGQGADGEAEFVQLIEALKR</sequence>
<evidence type="ECO:0000313" key="2">
    <source>
        <dbReference type="EMBL" id="QNN46320.1"/>
    </source>
</evidence>
<organism evidence="2 3">
    <name type="scientific">Thermomonas brevis</name>
    <dbReference type="NCBI Taxonomy" id="215691"/>
    <lineage>
        <taxon>Bacteria</taxon>
        <taxon>Pseudomonadati</taxon>
        <taxon>Pseudomonadota</taxon>
        <taxon>Gammaproteobacteria</taxon>
        <taxon>Lysobacterales</taxon>
        <taxon>Lysobacteraceae</taxon>
        <taxon>Thermomonas</taxon>
    </lineage>
</organism>